<organism evidence="1 2">
    <name type="scientific">Chryseobacterium gambrini</name>
    <dbReference type="NCBI Taxonomy" id="373672"/>
    <lineage>
        <taxon>Bacteria</taxon>
        <taxon>Pseudomonadati</taxon>
        <taxon>Bacteroidota</taxon>
        <taxon>Flavobacteriia</taxon>
        <taxon>Flavobacteriales</taxon>
        <taxon>Weeksellaceae</taxon>
        <taxon>Chryseobacterium group</taxon>
        <taxon>Chryseobacterium</taxon>
    </lineage>
</organism>
<dbReference type="RefSeq" id="WP_165796748.1">
    <property type="nucleotide sequence ID" value="NZ_AP029022.1"/>
</dbReference>
<keyword evidence="2" id="KW-1185">Reference proteome</keyword>
<evidence type="ECO:0008006" key="3">
    <source>
        <dbReference type="Google" id="ProtNLM"/>
    </source>
</evidence>
<accession>A0ABM8KAY7</accession>
<dbReference type="NCBIfam" id="NF047798">
    <property type="entry name" value="leader_Chryseo"/>
    <property type="match status" value="1"/>
</dbReference>
<protein>
    <recommendedName>
        <fullName evidence="3">Bacteriocin-type signal sequence-containing protein</fullName>
    </recommendedName>
</protein>
<dbReference type="EMBL" id="AP029022">
    <property type="protein sequence ID" value="BEV05813.1"/>
    <property type="molecule type" value="Genomic_DNA"/>
</dbReference>
<reference evidence="1 2" key="1">
    <citation type="journal article" date="2020" name="Microbes Environ.">
        <title>Synthetic bacterial community of duckweed: a simple and stable system to study plant-microbe interactions.</title>
        <authorList>
            <person name="Ishizawa H."/>
            <person name="Tada M."/>
            <person name="Kuroda M."/>
            <person name="Inoue D."/>
            <person name="Futamata H."/>
            <person name="Ike M."/>
        </authorList>
    </citation>
    <scope>NUCLEOTIDE SEQUENCE [LARGE SCALE GENOMIC DNA]</scope>
    <source>
        <strain evidence="1 2">DW100</strain>
    </source>
</reference>
<name>A0ABM8KAY7_9FLAO</name>
<evidence type="ECO:0000313" key="2">
    <source>
        <dbReference type="Proteomes" id="UP001380186"/>
    </source>
</evidence>
<proteinExistence type="predicted"/>
<dbReference type="InterPro" id="IPR058074">
    <property type="entry name" value="Bacteriocin-like"/>
</dbReference>
<gene>
    <name evidence="1" type="ORF">CRDW_31870</name>
</gene>
<sequence>MKNLKKLDRNEMKAVLGGLACRTDDGYCPGGSICCGTLCRLPRQCNM</sequence>
<evidence type="ECO:0000313" key="1">
    <source>
        <dbReference type="EMBL" id="BEV05813.1"/>
    </source>
</evidence>
<dbReference type="Proteomes" id="UP001380186">
    <property type="component" value="Chromosome"/>
</dbReference>